<reference evidence="1 2" key="1">
    <citation type="submission" date="2023-07" db="EMBL/GenBank/DDBJ databases">
        <title>Comparative genomics of wheat-associated soil bacteria to identify genetic determinants of phenazine resistance.</title>
        <authorList>
            <person name="Mouncey N."/>
        </authorList>
    </citation>
    <scope>NUCLEOTIDE SEQUENCE [LARGE SCALE GENOMIC DNA]</scope>
    <source>
        <strain evidence="1 2">W4I9-1</strain>
    </source>
</reference>
<evidence type="ECO:0000313" key="2">
    <source>
        <dbReference type="Proteomes" id="UP001244427"/>
    </source>
</evidence>
<comment type="caution">
    <text evidence="1">The sequence shown here is derived from an EMBL/GenBank/DDBJ whole genome shotgun (WGS) entry which is preliminary data.</text>
</comment>
<accession>A0AAW8ETT6</accession>
<dbReference type="Proteomes" id="UP001244427">
    <property type="component" value="Unassembled WGS sequence"/>
</dbReference>
<proteinExistence type="predicted"/>
<name>A0AAW8ETT6_9MICO</name>
<sequence>MGAVAQYAVDLLDAARAPGLLSAAARRRGAARP</sequence>
<evidence type="ECO:0000313" key="1">
    <source>
        <dbReference type="EMBL" id="MDQ0646888.1"/>
    </source>
</evidence>
<organism evidence="1 2">
    <name type="scientific">Microbacterium natoriense</name>
    <dbReference type="NCBI Taxonomy" id="284570"/>
    <lineage>
        <taxon>Bacteria</taxon>
        <taxon>Bacillati</taxon>
        <taxon>Actinomycetota</taxon>
        <taxon>Actinomycetes</taxon>
        <taxon>Micrococcales</taxon>
        <taxon>Microbacteriaceae</taxon>
        <taxon>Microbacterium</taxon>
    </lineage>
</organism>
<dbReference type="AlphaFoldDB" id="A0AAW8ETT6"/>
<gene>
    <name evidence="1" type="ORF">QFZ53_001084</name>
</gene>
<protein>
    <submittedName>
        <fullName evidence="1">Uncharacterized protein</fullName>
    </submittedName>
</protein>
<keyword evidence="2" id="KW-1185">Reference proteome</keyword>
<dbReference type="EMBL" id="JAUSXV010000001">
    <property type="protein sequence ID" value="MDQ0646888.1"/>
    <property type="molecule type" value="Genomic_DNA"/>
</dbReference>